<organism evidence="2 3">
    <name type="scientific">Solanum commersonii</name>
    <name type="common">Commerson's wild potato</name>
    <name type="synonym">Commerson's nightshade</name>
    <dbReference type="NCBI Taxonomy" id="4109"/>
    <lineage>
        <taxon>Eukaryota</taxon>
        <taxon>Viridiplantae</taxon>
        <taxon>Streptophyta</taxon>
        <taxon>Embryophyta</taxon>
        <taxon>Tracheophyta</taxon>
        <taxon>Spermatophyta</taxon>
        <taxon>Magnoliopsida</taxon>
        <taxon>eudicotyledons</taxon>
        <taxon>Gunneridae</taxon>
        <taxon>Pentapetalae</taxon>
        <taxon>asterids</taxon>
        <taxon>lamiids</taxon>
        <taxon>Solanales</taxon>
        <taxon>Solanaceae</taxon>
        <taxon>Solanoideae</taxon>
        <taxon>Solaneae</taxon>
        <taxon>Solanum</taxon>
    </lineage>
</organism>
<dbReference type="Proteomes" id="UP000824120">
    <property type="component" value="Chromosome 4"/>
</dbReference>
<accession>A0A9J5ZEG0</accession>
<dbReference type="AlphaFoldDB" id="A0A9J5ZEG0"/>
<protein>
    <submittedName>
        <fullName evidence="2">Uncharacterized protein</fullName>
    </submittedName>
</protein>
<sequence>MEMMLNQKMALMIMTSLMMMNITLTTYSSGKSDRTRLRYKCVMGCPFVLLISQDAKGLGFKNNPQYKLKDMRQDLKDQFNLNASSSKLKRIEAYANELRLRNFDSDIVINLSKDGLEQDKRKILRMYICLNELKLERKKD</sequence>
<name>A0A9J5ZEG0_SOLCO</name>
<evidence type="ECO:0000256" key="1">
    <source>
        <dbReference type="SAM" id="SignalP"/>
    </source>
</evidence>
<comment type="caution">
    <text evidence="2">The sequence shown here is derived from an EMBL/GenBank/DDBJ whole genome shotgun (WGS) entry which is preliminary data.</text>
</comment>
<dbReference type="EMBL" id="JACXVP010000004">
    <property type="protein sequence ID" value="KAG5611307.1"/>
    <property type="molecule type" value="Genomic_DNA"/>
</dbReference>
<feature type="chain" id="PRO_5039897637" evidence="1">
    <location>
        <begin position="26"/>
        <end position="140"/>
    </location>
</feature>
<evidence type="ECO:0000313" key="2">
    <source>
        <dbReference type="EMBL" id="KAG5611307.1"/>
    </source>
</evidence>
<gene>
    <name evidence="2" type="ORF">H5410_022588</name>
</gene>
<proteinExistence type="predicted"/>
<keyword evidence="1" id="KW-0732">Signal</keyword>
<feature type="signal peptide" evidence="1">
    <location>
        <begin position="1"/>
        <end position="25"/>
    </location>
</feature>
<evidence type="ECO:0000313" key="3">
    <source>
        <dbReference type="Proteomes" id="UP000824120"/>
    </source>
</evidence>
<reference evidence="2 3" key="1">
    <citation type="submission" date="2020-09" db="EMBL/GenBank/DDBJ databases">
        <title>De no assembly of potato wild relative species, Solanum commersonii.</title>
        <authorList>
            <person name="Cho K."/>
        </authorList>
    </citation>
    <scope>NUCLEOTIDE SEQUENCE [LARGE SCALE GENOMIC DNA]</scope>
    <source>
        <strain evidence="2">LZ3.2</strain>
        <tissue evidence="2">Leaf</tissue>
    </source>
</reference>
<keyword evidence="3" id="KW-1185">Reference proteome</keyword>